<keyword evidence="1" id="KW-0862">Zinc</keyword>
<dbReference type="KEGG" id="asn:102380858"/>
<dbReference type="GO" id="GO:0008270">
    <property type="term" value="F:zinc ion binding"/>
    <property type="evidence" value="ECO:0007669"/>
    <property type="project" value="UniProtKB-UniRule"/>
</dbReference>
<accession>A0A1U8DXN7</accession>
<dbReference type="CDD" id="cd23024">
    <property type="entry name" value="zf-HIT_ZNHIT2-3"/>
    <property type="match status" value="1"/>
</dbReference>
<keyword evidence="4" id="KW-1185">Reference proteome</keyword>
<sequence>MLPEIAEAREGGLNVGRRNPKCCRKLPKLRRKEPKRGVGRAPKMAAECGLCWRAEAPYTCPRCHLRLCSLPCYLGHGPCAQAFAQRGGDAPQPRGSPTSLQQTSGDPSSESGVAWSCPELENGELSHPQLLADTPGDPRPEPEVACTELELDNVEPRSPRPGGPSWLSAEISQGFGSEPNVDQSSPELEDVEPSPMPPVPASIPPLSALTRGPASPLVGFQLPNVLYAYAYALTLYHGEPEDDAALLLDFADTVLSVSGALGHQQGFSSIGEALQAAVHAVTACQLPECPLGNTGAILAVAEILRGESPAQQKDYTLTSLAHLAQLLGQAKKQLPTAERSHVYRAKKKCEFLLSWVNDNPSALPLLALEAEAEYRTRMKALREVNTVTKELERMWGGKMPPPKTPLIEELD</sequence>
<keyword evidence="1" id="KW-0863">Zinc-finger</keyword>
<feature type="domain" description="HIT-type" evidence="3">
    <location>
        <begin position="48"/>
        <end position="79"/>
    </location>
</feature>
<feature type="region of interest" description="Disordered" evidence="2">
    <location>
        <begin position="149"/>
        <end position="204"/>
    </location>
</feature>
<dbReference type="InterPro" id="IPR007529">
    <property type="entry name" value="Znf_HIT"/>
</dbReference>
<dbReference type="AlphaFoldDB" id="A0A1U8DXN7"/>
<proteinExistence type="predicted"/>
<evidence type="ECO:0000259" key="3">
    <source>
        <dbReference type="PROSITE" id="PS51083"/>
    </source>
</evidence>
<protein>
    <submittedName>
        <fullName evidence="5">Zinc finger HIT domain-containing protein 2</fullName>
    </submittedName>
</protein>
<feature type="compositionally biased region" description="Polar residues" evidence="2">
    <location>
        <begin position="95"/>
        <end position="111"/>
    </location>
</feature>
<dbReference type="PANTHER" id="PTHR15555:SF0">
    <property type="entry name" value="ZINC FINGER HIT DOMAIN-CONTAINING PROTEIN 2"/>
    <property type="match status" value="1"/>
</dbReference>
<dbReference type="GeneID" id="102380858"/>
<dbReference type="eggNOG" id="KOG4317">
    <property type="taxonomic scope" value="Eukaryota"/>
</dbReference>
<dbReference type="RefSeq" id="XP_014382005.2">
    <property type="nucleotide sequence ID" value="XM_014526519.2"/>
</dbReference>
<dbReference type="Proteomes" id="UP000189705">
    <property type="component" value="Unplaced"/>
</dbReference>
<dbReference type="CTD" id="741"/>
<evidence type="ECO:0000256" key="1">
    <source>
        <dbReference type="PROSITE-ProRule" id="PRU00453"/>
    </source>
</evidence>
<gene>
    <name evidence="5" type="primary">ZNHIT2</name>
</gene>
<dbReference type="PROSITE" id="PS51083">
    <property type="entry name" value="ZF_HIT"/>
    <property type="match status" value="1"/>
</dbReference>
<dbReference type="InParanoid" id="A0A1U8DXN7"/>
<name>A0A1U8DXN7_ALLSI</name>
<dbReference type="STRING" id="38654.A0A1U8DXN7"/>
<organism evidence="4 5">
    <name type="scientific">Alligator sinensis</name>
    <name type="common">Chinese alligator</name>
    <dbReference type="NCBI Taxonomy" id="38654"/>
    <lineage>
        <taxon>Eukaryota</taxon>
        <taxon>Metazoa</taxon>
        <taxon>Chordata</taxon>
        <taxon>Craniata</taxon>
        <taxon>Vertebrata</taxon>
        <taxon>Euteleostomi</taxon>
        <taxon>Archelosauria</taxon>
        <taxon>Archosauria</taxon>
        <taxon>Crocodylia</taxon>
        <taxon>Alligatoridae</taxon>
        <taxon>Alligatorinae</taxon>
        <taxon>Alligator</taxon>
    </lineage>
</organism>
<feature type="region of interest" description="Disordered" evidence="2">
    <location>
        <begin position="84"/>
        <end position="115"/>
    </location>
</feature>
<dbReference type="Pfam" id="PF04438">
    <property type="entry name" value="zf-HIT"/>
    <property type="match status" value="1"/>
</dbReference>
<dbReference type="Gene3D" id="3.30.60.190">
    <property type="match status" value="1"/>
</dbReference>
<dbReference type="InterPro" id="IPR039646">
    <property type="entry name" value="ZNHIT2"/>
</dbReference>
<evidence type="ECO:0000313" key="4">
    <source>
        <dbReference type="Proteomes" id="UP000189705"/>
    </source>
</evidence>
<evidence type="ECO:0000313" key="5">
    <source>
        <dbReference type="RefSeq" id="XP_014382005.2"/>
    </source>
</evidence>
<keyword evidence="1" id="KW-0479">Metal-binding</keyword>
<feature type="compositionally biased region" description="Pro residues" evidence="2">
    <location>
        <begin position="194"/>
        <end position="203"/>
    </location>
</feature>
<reference evidence="5" key="1">
    <citation type="submission" date="2025-08" db="UniProtKB">
        <authorList>
            <consortium name="RefSeq"/>
        </authorList>
    </citation>
    <scope>IDENTIFICATION</scope>
</reference>
<dbReference type="PANTHER" id="PTHR15555">
    <property type="entry name" value="ZINC FINGER HIT DOMAIN CONTAINING PROTEIN 2 PROTEIN FON -RELATED"/>
    <property type="match status" value="1"/>
</dbReference>
<evidence type="ECO:0000256" key="2">
    <source>
        <dbReference type="SAM" id="MobiDB-lite"/>
    </source>
</evidence>
<dbReference type="SUPFAM" id="SSF144232">
    <property type="entry name" value="HIT/MYND zinc finger-like"/>
    <property type="match status" value="1"/>
</dbReference>
<feature type="compositionally biased region" description="Polar residues" evidence="2">
    <location>
        <begin position="170"/>
        <end position="186"/>
    </location>
</feature>